<dbReference type="GO" id="GO:0008270">
    <property type="term" value="F:zinc ion binding"/>
    <property type="evidence" value="ECO:0007669"/>
    <property type="project" value="UniProtKB-UniRule"/>
</dbReference>
<name>A0A2J6WK12_9BACT</name>
<evidence type="ECO:0000256" key="5">
    <source>
        <dbReference type="ARBA" id="ARBA00022785"/>
    </source>
</evidence>
<feature type="binding site" evidence="11">
    <location>
        <position position="201"/>
    </location>
    <ligand>
        <name>Zn(2+)</name>
        <dbReference type="ChEBI" id="CHEBI:29105"/>
    </ligand>
</feature>
<keyword evidence="6 11" id="KW-0862">Zinc</keyword>
<evidence type="ECO:0000256" key="4">
    <source>
        <dbReference type="ARBA" id="ARBA00022741"/>
    </source>
</evidence>
<organism evidence="12 13">
    <name type="scientific">Calditerrivibrio nitroreducens</name>
    <dbReference type="NCBI Taxonomy" id="477976"/>
    <lineage>
        <taxon>Bacteria</taxon>
        <taxon>Pseudomonadati</taxon>
        <taxon>Deferribacterota</taxon>
        <taxon>Deferribacteres</taxon>
        <taxon>Deferribacterales</taxon>
        <taxon>Calditerrivibrionaceae</taxon>
    </lineage>
</organism>
<evidence type="ECO:0000256" key="1">
    <source>
        <dbReference type="ARBA" id="ARBA00005061"/>
    </source>
</evidence>
<comment type="catalytic activity">
    <reaction evidence="10 11">
        <text>7-carboxy-7-carbaguanine + NH4(+) + 2 ATP = 7-cyano-7-carbaguanine + 2 AMP + 2 diphosphate + 2 H(+)</text>
        <dbReference type="Rhea" id="RHEA:27982"/>
        <dbReference type="ChEBI" id="CHEBI:15378"/>
        <dbReference type="ChEBI" id="CHEBI:28938"/>
        <dbReference type="ChEBI" id="CHEBI:30616"/>
        <dbReference type="ChEBI" id="CHEBI:33019"/>
        <dbReference type="ChEBI" id="CHEBI:45075"/>
        <dbReference type="ChEBI" id="CHEBI:61036"/>
        <dbReference type="ChEBI" id="CHEBI:456215"/>
        <dbReference type="EC" id="6.3.4.20"/>
    </reaction>
</comment>
<keyword evidence="2 11" id="KW-0436">Ligase</keyword>
<keyword evidence="3 11" id="KW-0479">Metal-binding</keyword>
<evidence type="ECO:0000256" key="8">
    <source>
        <dbReference type="ARBA" id="ARBA00037993"/>
    </source>
</evidence>
<dbReference type="CDD" id="cd01995">
    <property type="entry name" value="QueC-like"/>
    <property type="match status" value="1"/>
</dbReference>
<dbReference type="InterPro" id="IPR018317">
    <property type="entry name" value="QueC"/>
</dbReference>
<comment type="similarity">
    <text evidence="8 11">Belongs to the QueC family.</text>
</comment>
<dbReference type="Pfam" id="PF06508">
    <property type="entry name" value="QueC"/>
    <property type="match status" value="1"/>
</dbReference>
<dbReference type="Proteomes" id="UP000242881">
    <property type="component" value="Unassembled WGS sequence"/>
</dbReference>
<feature type="binding site" evidence="11">
    <location>
        <position position="195"/>
    </location>
    <ligand>
        <name>Zn(2+)</name>
        <dbReference type="ChEBI" id="CHEBI:29105"/>
    </ligand>
</feature>
<comment type="pathway">
    <text evidence="1 11">Purine metabolism; 7-cyano-7-deazaguanine biosynthesis.</text>
</comment>
<dbReference type="InterPro" id="IPR014729">
    <property type="entry name" value="Rossmann-like_a/b/a_fold"/>
</dbReference>
<dbReference type="PANTHER" id="PTHR42914:SF1">
    <property type="entry name" value="7-CYANO-7-DEAZAGUANINE SYNTHASE"/>
    <property type="match status" value="1"/>
</dbReference>
<dbReference type="PIRSF" id="PIRSF006293">
    <property type="entry name" value="ExsB"/>
    <property type="match status" value="1"/>
</dbReference>
<feature type="binding site" evidence="11">
    <location>
        <position position="198"/>
    </location>
    <ligand>
        <name>Zn(2+)</name>
        <dbReference type="ChEBI" id="CHEBI:29105"/>
    </ligand>
</feature>
<accession>A0A2J6WK12</accession>
<dbReference type="EC" id="6.3.4.20" evidence="9 11"/>
<evidence type="ECO:0000313" key="13">
    <source>
        <dbReference type="Proteomes" id="UP000242881"/>
    </source>
</evidence>
<dbReference type="NCBIfam" id="TIGR00364">
    <property type="entry name" value="7-cyano-7-deazaguanine synthase QueC"/>
    <property type="match status" value="1"/>
</dbReference>
<dbReference type="SUPFAM" id="SSF52402">
    <property type="entry name" value="Adenine nucleotide alpha hydrolases-like"/>
    <property type="match status" value="1"/>
</dbReference>
<dbReference type="GO" id="GO:0005524">
    <property type="term" value="F:ATP binding"/>
    <property type="evidence" value="ECO:0007669"/>
    <property type="project" value="UniProtKB-UniRule"/>
</dbReference>
<dbReference type="AlphaFoldDB" id="A0A2J6WK12"/>
<reference evidence="12 13" key="1">
    <citation type="submission" date="2018-01" db="EMBL/GenBank/DDBJ databases">
        <title>Metagenomic assembled genomes from two thermal pools in the Uzon Caldera, Kamchatka, Russia.</title>
        <authorList>
            <person name="Wilkins L."/>
            <person name="Ettinger C."/>
        </authorList>
    </citation>
    <scope>NUCLEOTIDE SEQUENCE [LARGE SCALE GENOMIC DNA]</scope>
    <source>
        <strain evidence="12">ZAV-05</strain>
    </source>
</reference>
<comment type="function">
    <text evidence="11">Catalyzes the ATP-dependent conversion of 7-carboxy-7-deazaguanine (CDG) to 7-cyano-7-deazaguanine (preQ(0)).</text>
</comment>
<dbReference type="UniPathway" id="UPA00391"/>
<comment type="cofactor">
    <cofactor evidence="11">
        <name>Zn(2+)</name>
        <dbReference type="ChEBI" id="CHEBI:29105"/>
    </cofactor>
    <text evidence="11">Binds 1 zinc ion per subunit.</text>
</comment>
<evidence type="ECO:0000256" key="6">
    <source>
        <dbReference type="ARBA" id="ARBA00022833"/>
    </source>
</evidence>
<sequence>MKRGIVLVSGGLDSCVTAAIAKNMGYSLYFLHINYGQKTEKKELESFYKLADFFKVVGKLIVDISYLKVIGGSSLTVDSMEIERGDLFRKDIPNTYVPFRNGNILSIAVSWAEVIRADRIFIGVVEEDSSGYPDCRKQFYDAFNQILKVGLAYTDLLIETPLIDKTKGEIVRIGAKLGAPFELTWSCYGENELACGVCDSCLLRLKGFKEAGMVDPIPYRK</sequence>
<dbReference type="GO" id="GO:0008616">
    <property type="term" value="P:tRNA queuosine(34) biosynthetic process"/>
    <property type="evidence" value="ECO:0007669"/>
    <property type="project" value="UniProtKB-UniRule"/>
</dbReference>
<comment type="caution">
    <text evidence="12">The sequence shown here is derived from an EMBL/GenBank/DDBJ whole genome shotgun (WGS) entry which is preliminary data.</text>
</comment>
<dbReference type="EMBL" id="PNIN01000050">
    <property type="protein sequence ID" value="PMP70697.1"/>
    <property type="molecule type" value="Genomic_DNA"/>
</dbReference>
<evidence type="ECO:0000256" key="9">
    <source>
        <dbReference type="ARBA" id="ARBA00039149"/>
    </source>
</evidence>
<keyword evidence="5 11" id="KW-0671">Queuosine biosynthesis</keyword>
<dbReference type="HAMAP" id="MF_01633">
    <property type="entry name" value="QueC"/>
    <property type="match status" value="1"/>
</dbReference>
<evidence type="ECO:0000256" key="10">
    <source>
        <dbReference type="ARBA" id="ARBA00047890"/>
    </source>
</evidence>
<proteinExistence type="inferred from homology"/>
<evidence type="ECO:0000256" key="11">
    <source>
        <dbReference type="HAMAP-Rule" id="MF_01633"/>
    </source>
</evidence>
<evidence type="ECO:0000256" key="7">
    <source>
        <dbReference type="ARBA" id="ARBA00022840"/>
    </source>
</evidence>
<gene>
    <name evidence="11 12" type="primary">queC</name>
    <name evidence="12" type="ORF">C0187_05170</name>
</gene>
<dbReference type="Gene3D" id="3.40.50.620">
    <property type="entry name" value="HUPs"/>
    <property type="match status" value="1"/>
</dbReference>
<evidence type="ECO:0000313" key="12">
    <source>
        <dbReference type="EMBL" id="PMP70697.1"/>
    </source>
</evidence>
<dbReference type="PANTHER" id="PTHR42914">
    <property type="entry name" value="7-CYANO-7-DEAZAGUANINE SYNTHASE"/>
    <property type="match status" value="1"/>
</dbReference>
<keyword evidence="7 11" id="KW-0067">ATP-binding</keyword>
<feature type="binding site" evidence="11">
    <location>
        <begin position="8"/>
        <end position="18"/>
    </location>
    <ligand>
        <name>ATP</name>
        <dbReference type="ChEBI" id="CHEBI:30616"/>
    </ligand>
</feature>
<keyword evidence="4 11" id="KW-0547">Nucleotide-binding</keyword>
<evidence type="ECO:0000256" key="2">
    <source>
        <dbReference type="ARBA" id="ARBA00022598"/>
    </source>
</evidence>
<feature type="binding site" evidence="11">
    <location>
        <position position="187"/>
    </location>
    <ligand>
        <name>Zn(2+)</name>
        <dbReference type="ChEBI" id="CHEBI:29105"/>
    </ligand>
</feature>
<evidence type="ECO:0000256" key="3">
    <source>
        <dbReference type="ARBA" id="ARBA00022723"/>
    </source>
</evidence>
<dbReference type="GO" id="GO:0016879">
    <property type="term" value="F:ligase activity, forming carbon-nitrogen bonds"/>
    <property type="evidence" value="ECO:0007669"/>
    <property type="project" value="UniProtKB-UniRule"/>
</dbReference>
<protein>
    <recommendedName>
        <fullName evidence="9 11">7-cyano-7-deazaguanine synthase</fullName>
        <ecNumber evidence="9 11">6.3.4.20</ecNumber>
    </recommendedName>
    <alternativeName>
        <fullName evidence="11">7-cyano-7-carbaguanine synthase</fullName>
    </alternativeName>
    <alternativeName>
        <fullName evidence="11">PreQ(0) synthase</fullName>
    </alternativeName>
    <alternativeName>
        <fullName evidence="11">Queuosine biosynthesis protein QueC</fullName>
    </alternativeName>
</protein>